<evidence type="ECO:0000313" key="2">
    <source>
        <dbReference type="Proteomes" id="UP000789375"/>
    </source>
</evidence>
<reference evidence="1" key="1">
    <citation type="submission" date="2021-06" db="EMBL/GenBank/DDBJ databases">
        <authorList>
            <person name="Kallberg Y."/>
            <person name="Tangrot J."/>
            <person name="Rosling A."/>
        </authorList>
    </citation>
    <scope>NUCLEOTIDE SEQUENCE</scope>
    <source>
        <strain evidence="1">87-6 pot B 2015</strain>
    </source>
</reference>
<organism evidence="1 2">
    <name type="scientific">Funneliformis mosseae</name>
    <name type="common">Endomycorrhizal fungus</name>
    <name type="synonym">Glomus mosseae</name>
    <dbReference type="NCBI Taxonomy" id="27381"/>
    <lineage>
        <taxon>Eukaryota</taxon>
        <taxon>Fungi</taxon>
        <taxon>Fungi incertae sedis</taxon>
        <taxon>Mucoromycota</taxon>
        <taxon>Glomeromycotina</taxon>
        <taxon>Glomeromycetes</taxon>
        <taxon>Glomerales</taxon>
        <taxon>Glomeraceae</taxon>
        <taxon>Funneliformis</taxon>
    </lineage>
</organism>
<gene>
    <name evidence="1" type="ORF">FMOSSE_LOCUS3789</name>
</gene>
<dbReference type="AlphaFoldDB" id="A0A9N8ZHS1"/>
<dbReference type="PANTHER" id="PTHR10751">
    <property type="entry name" value="GUANYLATE BINDING PROTEIN"/>
    <property type="match status" value="1"/>
</dbReference>
<dbReference type="Proteomes" id="UP000789375">
    <property type="component" value="Unassembled WGS sequence"/>
</dbReference>
<protein>
    <submittedName>
        <fullName evidence="1">3547_t:CDS:1</fullName>
    </submittedName>
</protein>
<dbReference type="SUPFAM" id="SSF48340">
    <property type="entry name" value="Interferon-induced guanylate-binding protein 1 (GBP1), C-terminal domain"/>
    <property type="match status" value="1"/>
</dbReference>
<dbReference type="GO" id="GO:0003924">
    <property type="term" value="F:GTPase activity"/>
    <property type="evidence" value="ECO:0007669"/>
    <property type="project" value="InterPro"/>
</dbReference>
<comment type="caution">
    <text evidence="1">The sequence shown here is derived from an EMBL/GenBank/DDBJ whole genome shotgun (WGS) entry which is preliminary data.</text>
</comment>
<dbReference type="GO" id="GO:0005525">
    <property type="term" value="F:GTP binding"/>
    <property type="evidence" value="ECO:0007669"/>
    <property type="project" value="InterPro"/>
</dbReference>
<keyword evidence="2" id="KW-1185">Reference proteome</keyword>
<dbReference type="InterPro" id="IPR027417">
    <property type="entry name" value="P-loop_NTPase"/>
</dbReference>
<sequence length="301" mass="34905">MPTSKRAQLQNMDKVSTEDLEPEFVTEVIKAVESILSTSTPKYIGSSKMTGLSFTKFLQGCVEKINDKSDSNVQLSIPNEHESVIKYITQRTIDHCIQMYTTNMNLKFQELYNVDDIRQVKVINWKEFNEIHMEVFAQVGKIFFNSIIGNGDHIRRSELKLNKLINEKFEENRKSNSVALYEYNMELAKKLWDNHVKVGLSADNFFKTKEEFNDAIEIFEREMEENVKQQNIANNGILTQIKHENESILAKIKSENESEIELLKEKTKSSTKNKWYWVKAVGEWVRVVVHIADIVVGTVDN</sequence>
<dbReference type="InterPro" id="IPR036543">
    <property type="entry name" value="Guanylate-bd_C_sf"/>
</dbReference>
<dbReference type="EMBL" id="CAJVPP010000596">
    <property type="protein sequence ID" value="CAG8496136.1"/>
    <property type="molecule type" value="Genomic_DNA"/>
</dbReference>
<evidence type="ECO:0000313" key="1">
    <source>
        <dbReference type="EMBL" id="CAG8496136.1"/>
    </source>
</evidence>
<accession>A0A9N8ZHS1</accession>
<name>A0A9N8ZHS1_FUNMO</name>
<dbReference type="Gene3D" id="3.40.50.300">
    <property type="entry name" value="P-loop containing nucleotide triphosphate hydrolases"/>
    <property type="match status" value="1"/>
</dbReference>
<proteinExistence type="predicted"/>